<evidence type="ECO:0000256" key="2">
    <source>
        <dbReference type="SAM" id="Phobius"/>
    </source>
</evidence>
<sequence length="183" mass="20362">MIRATDFLAALIGLLLLWPVLLVVTIIGYFDTGKPIFVQRRIGKNSCTFTLIKFRTMYPQTASVGTHLVNASAVTRFGTFLRKTKLDELPQLINVLLGQMSLVGARPCLPNQQVLIEERDKRGVYNYRPGITGLAQVNNIDMSTPKKLAKIDALMLKHLNLCLYFILIVKTVSGSGQGDKIQN</sequence>
<comment type="similarity">
    <text evidence="1">Belongs to the bacterial sugar transferase family.</text>
</comment>
<keyword evidence="5" id="KW-1185">Reference proteome</keyword>
<gene>
    <name evidence="4" type="ORF">H0A36_16635</name>
</gene>
<keyword evidence="2" id="KW-0812">Transmembrane</keyword>
<dbReference type="RefSeq" id="WP_180569657.1">
    <property type="nucleotide sequence ID" value="NZ_JACCKB010000027.1"/>
</dbReference>
<dbReference type="EMBL" id="JACCKB010000027">
    <property type="protein sequence ID" value="NYZ67641.1"/>
    <property type="molecule type" value="Genomic_DNA"/>
</dbReference>
<dbReference type="PANTHER" id="PTHR30576">
    <property type="entry name" value="COLANIC BIOSYNTHESIS UDP-GLUCOSE LIPID CARRIER TRANSFERASE"/>
    <property type="match status" value="1"/>
</dbReference>
<dbReference type="InterPro" id="IPR003362">
    <property type="entry name" value="Bact_transf"/>
</dbReference>
<dbReference type="Pfam" id="PF02397">
    <property type="entry name" value="Bac_transf"/>
    <property type="match status" value="1"/>
</dbReference>
<evidence type="ECO:0000313" key="4">
    <source>
        <dbReference type="EMBL" id="NYZ67641.1"/>
    </source>
</evidence>
<dbReference type="GO" id="GO:0016780">
    <property type="term" value="F:phosphotransferase activity, for other substituted phosphate groups"/>
    <property type="evidence" value="ECO:0007669"/>
    <property type="project" value="TreeGrafter"/>
</dbReference>
<keyword evidence="2" id="KW-1133">Transmembrane helix</keyword>
<protein>
    <submittedName>
        <fullName evidence="4">Sugar transferase</fullName>
    </submittedName>
</protein>
<dbReference type="PANTHER" id="PTHR30576:SF10">
    <property type="entry name" value="SLL5057 PROTEIN"/>
    <property type="match status" value="1"/>
</dbReference>
<dbReference type="AlphaFoldDB" id="A0A853ICJ6"/>
<reference evidence="4 5" key="1">
    <citation type="submission" date="2020-07" db="EMBL/GenBank/DDBJ databases">
        <title>Endozoicomonas sp. nov., isolated from sediment.</title>
        <authorList>
            <person name="Gu T."/>
        </authorList>
    </citation>
    <scope>NUCLEOTIDE SEQUENCE [LARGE SCALE GENOMIC DNA]</scope>
    <source>
        <strain evidence="4 5">SM1973</strain>
    </source>
</reference>
<keyword evidence="4" id="KW-0808">Transferase</keyword>
<organism evidence="4 5">
    <name type="scientific">Spartinivicinus marinus</name>
    <dbReference type="NCBI Taxonomy" id="2994442"/>
    <lineage>
        <taxon>Bacteria</taxon>
        <taxon>Pseudomonadati</taxon>
        <taxon>Pseudomonadota</taxon>
        <taxon>Gammaproteobacteria</taxon>
        <taxon>Oceanospirillales</taxon>
        <taxon>Zooshikellaceae</taxon>
        <taxon>Spartinivicinus</taxon>
    </lineage>
</organism>
<accession>A0A853ICJ6</accession>
<evidence type="ECO:0000313" key="5">
    <source>
        <dbReference type="Proteomes" id="UP000569732"/>
    </source>
</evidence>
<proteinExistence type="inferred from homology"/>
<feature type="transmembrane region" description="Helical" evidence="2">
    <location>
        <begin position="7"/>
        <end position="30"/>
    </location>
</feature>
<evidence type="ECO:0000259" key="3">
    <source>
        <dbReference type="Pfam" id="PF02397"/>
    </source>
</evidence>
<name>A0A853ICJ6_9GAMM</name>
<feature type="domain" description="Bacterial sugar transferase" evidence="3">
    <location>
        <begin position="3"/>
        <end position="173"/>
    </location>
</feature>
<comment type="caution">
    <text evidence="4">The sequence shown here is derived from an EMBL/GenBank/DDBJ whole genome shotgun (WGS) entry which is preliminary data.</text>
</comment>
<keyword evidence="2" id="KW-0472">Membrane</keyword>
<dbReference type="Proteomes" id="UP000569732">
    <property type="component" value="Unassembled WGS sequence"/>
</dbReference>
<evidence type="ECO:0000256" key="1">
    <source>
        <dbReference type="ARBA" id="ARBA00006464"/>
    </source>
</evidence>